<dbReference type="EMBL" id="ML739245">
    <property type="protein sequence ID" value="KAE8350147.1"/>
    <property type="molecule type" value="Genomic_DNA"/>
</dbReference>
<keyword evidence="2" id="KW-1185">Reference proteome</keyword>
<organism evidence="1 2">
    <name type="scientific">Aspergillus coremiiformis</name>
    <dbReference type="NCBI Taxonomy" id="138285"/>
    <lineage>
        <taxon>Eukaryota</taxon>
        <taxon>Fungi</taxon>
        <taxon>Dikarya</taxon>
        <taxon>Ascomycota</taxon>
        <taxon>Pezizomycotina</taxon>
        <taxon>Eurotiomycetes</taxon>
        <taxon>Eurotiomycetidae</taxon>
        <taxon>Eurotiales</taxon>
        <taxon>Aspergillaceae</taxon>
        <taxon>Aspergillus</taxon>
        <taxon>Aspergillus subgen. Circumdati</taxon>
    </lineage>
</organism>
<dbReference type="OrthoDB" id="2129069at2759"/>
<protein>
    <submittedName>
        <fullName evidence="1">Uncharacterized protein</fullName>
    </submittedName>
</protein>
<sequence>MALLSHITDTYTNILAEHDTNILSDLFETLRSLSQAVRTLEGWEVLVDYLGEVRAREVAKFWNHDAAYE</sequence>
<evidence type="ECO:0000313" key="2">
    <source>
        <dbReference type="Proteomes" id="UP000327118"/>
    </source>
</evidence>
<dbReference type="Proteomes" id="UP000327118">
    <property type="component" value="Unassembled WGS sequence"/>
</dbReference>
<dbReference type="AlphaFoldDB" id="A0A5N6YXH5"/>
<reference evidence="2" key="1">
    <citation type="submission" date="2019-04" db="EMBL/GenBank/DDBJ databases">
        <title>Friends and foes A comparative genomics studyof 23 Aspergillus species from section Flavi.</title>
        <authorList>
            <consortium name="DOE Joint Genome Institute"/>
            <person name="Kjaerbolling I."/>
            <person name="Vesth T."/>
            <person name="Frisvad J.C."/>
            <person name="Nybo J.L."/>
            <person name="Theobald S."/>
            <person name="Kildgaard S."/>
            <person name="Isbrandt T."/>
            <person name="Kuo A."/>
            <person name="Sato A."/>
            <person name="Lyhne E.K."/>
            <person name="Kogle M.E."/>
            <person name="Wiebenga A."/>
            <person name="Kun R.S."/>
            <person name="Lubbers R.J."/>
            <person name="Makela M.R."/>
            <person name="Barry K."/>
            <person name="Chovatia M."/>
            <person name="Clum A."/>
            <person name="Daum C."/>
            <person name="Haridas S."/>
            <person name="He G."/>
            <person name="LaButti K."/>
            <person name="Lipzen A."/>
            <person name="Mondo S."/>
            <person name="Riley R."/>
            <person name="Salamov A."/>
            <person name="Simmons B.A."/>
            <person name="Magnuson J.K."/>
            <person name="Henrissat B."/>
            <person name="Mortensen U.H."/>
            <person name="Larsen T.O."/>
            <person name="Devries R.P."/>
            <person name="Grigoriev I.V."/>
            <person name="Machida M."/>
            <person name="Baker S.E."/>
            <person name="Andersen M.R."/>
        </authorList>
    </citation>
    <scope>NUCLEOTIDE SEQUENCE [LARGE SCALE GENOMIC DNA]</scope>
    <source>
        <strain evidence="2">CBS 553.77</strain>
    </source>
</reference>
<evidence type="ECO:0000313" key="1">
    <source>
        <dbReference type="EMBL" id="KAE8350147.1"/>
    </source>
</evidence>
<accession>A0A5N6YXH5</accession>
<name>A0A5N6YXH5_9EURO</name>
<gene>
    <name evidence="1" type="ORF">BDV28DRAFT_139720</name>
</gene>
<proteinExistence type="predicted"/>